<evidence type="ECO:0000313" key="4">
    <source>
        <dbReference type="Proteomes" id="UP000663879"/>
    </source>
</evidence>
<feature type="signal peptide" evidence="2">
    <location>
        <begin position="1"/>
        <end position="19"/>
    </location>
</feature>
<comment type="caution">
    <text evidence="3">The sequence shown here is derived from an EMBL/GenBank/DDBJ whole genome shotgun (WGS) entry which is preliminary data.</text>
</comment>
<feature type="transmembrane region" description="Helical" evidence="1">
    <location>
        <begin position="512"/>
        <end position="533"/>
    </location>
</feature>
<keyword evidence="4" id="KW-1185">Reference proteome</keyword>
<feature type="transmembrane region" description="Helical" evidence="1">
    <location>
        <begin position="459"/>
        <end position="479"/>
    </location>
</feature>
<feature type="transmembrane region" description="Helical" evidence="1">
    <location>
        <begin position="554"/>
        <end position="574"/>
    </location>
</feature>
<dbReference type="EMBL" id="CAJNOC010005818">
    <property type="protein sequence ID" value="CAF1062888.1"/>
    <property type="molecule type" value="Genomic_DNA"/>
</dbReference>
<gene>
    <name evidence="3" type="ORF">OXX778_LOCUS19369</name>
</gene>
<evidence type="ECO:0008006" key="5">
    <source>
        <dbReference type="Google" id="ProtNLM"/>
    </source>
</evidence>
<feature type="transmembrane region" description="Helical" evidence="1">
    <location>
        <begin position="425"/>
        <end position="447"/>
    </location>
</feature>
<keyword evidence="2" id="KW-0732">Signal</keyword>
<keyword evidence="1" id="KW-1133">Transmembrane helix</keyword>
<dbReference type="OrthoDB" id="10220432at2759"/>
<keyword evidence="1" id="KW-0472">Membrane</keyword>
<protein>
    <recommendedName>
        <fullName evidence="5">G-protein coupled receptors family 1 profile domain-containing protein</fullName>
    </recommendedName>
</protein>
<proteinExistence type="predicted"/>
<accession>A0A814LCN7</accession>
<name>A0A814LCN7_9BILA</name>
<dbReference type="Proteomes" id="UP000663879">
    <property type="component" value="Unassembled WGS sequence"/>
</dbReference>
<dbReference type="AlphaFoldDB" id="A0A814LCN7"/>
<evidence type="ECO:0000313" key="3">
    <source>
        <dbReference type="EMBL" id="CAF1062888.1"/>
    </source>
</evidence>
<evidence type="ECO:0000256" key="1">
    <source>
        <dbReference type="SAM" id="Phobius"/>
    </source>
</evidence>
<feature type="transmembrane region" description="Helical" evidence="1">
    <location>
        <begin position="601"/>
        <end position="622"/>
    </location>
</feature>
<reference evidence="3" key="1">
    <citation type="submission" date="2021-02" db="EMBL/GenBank/DDBJ databases">
        <authorList>
            <person name="Nowell W R."/>
        </authorList>
    </citation>
    <scope>NUCLEOTIDE SEQUENCE</scope>
    <source>
        <strain evidence="3">Ploen Becks lab</strain>
    </source>
</reference>
<sequence>MKIFVQTIIILFLFKRIKSQCHSKNLVVECNFEQDIQIDDKFLSIYSNFYSVKLILNDHDIVFYKKFDFTYNFTLIFQNVSRFNFINSTSIFNYFRETQFISTKLDIYFNNKSLNDEQYCVDLIKKYVQVPRCNTEILEKNVYFQNVIFPSKICPFIFYNSFINTTYFKLGESMPNFFSFNFLDFFNITQNSLIKKIQINNSTLNLKSSFFNSLLHTSTEIIEILQCEIVSIDEDSFGQAFSITDLNFSIFNLKTFVRRNNHSWLNNINNFQTIELNDCKLLHKLYLQNTFFKKTYIIYNDLEKEYDFPDEDFCQFKYFPQNRFVFPLILSKPHLNCTCTLTWLLLNHKLNSYFEMENVQTRHLDINTSSVYKCFENFEVKVSSCNFSQRLEKCGLLDVKSNYYLNCSIEEKLIDSDCIRKFIEISAMIIVSFIGFPVAFSSFYALIKINLKENMFKYLRIQIGFETLSLFSLFFNAFIRFSSDILINSFDNKCDYDFRIDNKESQFFKSNIVNFITYFSISCALLSNLLMVLDRFLMITSSMAFKRFSEIKRINTLVLPTIIFIGLVLNFHHVELAELFVNKKKEYLSIRFRFYLVQDAIYIFVGLVTFLINIKLFIFLFEAYSKKSALISNTPIRKESEEILVKTGILVVLNCSLILLTRVPDFILSYKRISLFFISSETVITFDENAGEILDSMQFKKIFCSVYKFGFSETNPNQTKISN</sequence>
<keyword evidence="1" id="KW-0812">Transmembrane</keyword>
<feature type="chain" id="PRO_5032619204" description="G-protein coupled receptors family 1 profile domain-containing protein" evidence="2">
    <location>
        <begin position="20"/>
        <end position="723"/>
    </location>
</feature>
<organism evidence="3 4">
    <name type="scientific">Brachionus calyciflorus</name>
    <dbReference type="NCBI Taxonomy" id="104777"/>
    <lineage>
        <taxon>Eukaryota</taxon>
        <taxon>Metazoa</taxon>
        <taxon>Spiralia</taxon>
        <taxon>Gnathifera</taxon>
        <taxon>Rotifera</taxon>
        <taxon>Eurotatoria</taxon>
        <taxon>Monogononta</taxon>
        <taxon>Pseudotrocha</taxon>
        <taxon>Ploima</taxon>
        <taxon>Brachionidae</taxon>
        <taxon>Brachionus</taxon>
    </lineage>
</organism>
<evidence type="ECO:0000256" key="2">
    <source>
        <dbReference type="SAM" id="SignalP"/>
    </source>
</evidence>